<dbReference type="Gene3D" id="3.30.710.10">
    <property type="entry name" value="Potassium Channel Kv1.1, Chain A"/>
    <property type="match status" value="1"/>
</dbReference>
<name>A0A8B7WK60_CASCN</name>
<keyword evidence="4" id="KW-1185">Reference proteome</keyword>
<dbReference type="GeneID" id="109703369"/>
<dbReference type="CDD" id="cd18495">
    <property type="entry name" value="BACK_GCL"/>
    <property type="match status" value="1"/>
</dbReference>
<evidence type="ECO:0000313" key="4">
    <source>
        <dbReference type="Proteomes" id="UP001732720"/>
    </source>
</evidence>
<dbReference type="GO" id="GO:0007281">
    <property type="term" value="P:germ cell development"/>
    <property type="evidence" value="ECO:0007669"/>
    <property type="project" value="InterPro"/>
</dbReference>
<feature type="region of interest" description="Disordered" evidence="2">
    <location>
        <begin position="28"/>
        <end position="67"/>
    </location>
</feature>
<dbReference type="OrthoDB" id="6359943at2759"/>
<organism evidence="5">
    <name type="scientific">Castor canadensis</name>
    <name type="common">American beaver</name>
    <dbReference type="NCBI Taxonomy" id="51338"/>
    <lineage>
        <taxon>Eukaryota</taxon>
        <taxon>Metazoa</taxon>
        <taxon>Chordata</taxon>
        <taxon>Craniata</taxon>
        <taxon>Vertebrata</taxon>
        <taxon>Euteleostomi</taxon>
        <taxon>Mammalia</taxon>
        <taxon>Eutheria</taxon>
        <taxon>Euarchontoglires</taxon>
        <taxon>Glires</taxon>
        <taxon>Rodentia</taxon>
        <taxon>Castorimorpha</taxon>
        <taxon>Castoridae</taxon>
        <taxon>Castor</taxon>
    </lineage>
</organism>
<dbReference type="SMART" id="SM00225">
    <property type="entry name" value="BTB"/>
    <property type="match status" value="1"/>
</dbReference>
<gene>
    <name evidence="5" type="primary">LOC109703369</name>
</gene>
<proteinExistence type="predicted"/>
<dbReference type="PANTHER" id="PTHR23231">
    <property type="entry name" value="GERM CELL-LESS PROTEIN"/>
    <property type="match status" value="1"/>
</dbReference>
<sequence>MGLLSSRVLQCREPGVINAQQPEAIAGPSYISGSRKRKRNSGYCLDPNSDNPNSQDQKEDRQQVLSTSHRKKVKISSKYAYQTLFLKGKISDIKIRALGKVWCLHKIFLCQSGYFANMFRGSWNEVHEDTIELEVNDQNIDVHSLHFVLGSLYRDEDFLIEPLQIPGILATACLLQVEDLIHQCDETMKETINAKTVCGYHVAAETYGLDSVKTRCFEWLLHNLMTHPSVELYKKINIELMYLLISSSDLLVMQKEMDVYTTLKGWMFLRLNPGWKGTMNQLLRNAGSWFLKHLKYVSNTTFLEMRKGIMFQPVFKKLRFQHLICDLASTRLIEQDRLIPSEWLSSAYKQQWLTLLKAQQYREIGPRVLNETELEGYSMRCGKKIIKNGKYSWKWSSFNFGFPLHAIFTSHYIIFKQNTFSQLWEDSASIQPLRNIAFRLTLVYFDSSGKLSFSKTTGYKILTFEKDEEQIVMRLDSLVLKFPLYIFCNFLFMSLENTGNQQSHHLDILAFGNFGRLI</sequence>
<protein>
    <submittedName>
        <fullName evidence="5">Germ cell-less protein-like 1-like</fullName>
    </submittedName>
    <submittedName>
        <fullName evidence="5">Germ cell-less protein-like 2</fullName>
    </submittedName>
</protein>
<evidence type="ECO:0000313" key="5">
    <source>
        <dbReference type="RefSeq" id="XP_020044047.1"/>
    </source>
</evidence>
<dbReference type="KEGG" id="ccan:109703369"/>
<dbReference type="SUPFAM" id="SSF54695">
    <property type="entry name" value="POZ domain"/>
    <property type="match status" value="1"/>
</dbReference>
<keyword evidence="1" id="KW-0217">Developmental protein</keyword>
<dbReference type="InterPro" id="IPR000210">
    <property type="entry name" value="BTB/POZ_dom"/>
</dbReference>
<dbReference type="Pfam" id="PF00651">
    <property type="entry name" value="BTB"/>
    <property type="match status" value="1"/>
</dbReference>
<dbReference type="InterPro" id="IPR011333">
    <property type="entry name" value="SKP1/BTB/POZ_sf"/>
</dbReference>
<dbReference type="AlphaFoldDB" id="A0A8B7WK60"/>
<dbReference type="InterPro" id="IPR043380">
    <property type="entry name" value="Gcl-like"/>
</dbReference>
<dbReference type="PROSITE" id="PS50097">
    <property type="entry name" value="BTB"/>
    <property type="match status" value="1"/>
</dbReference>
<dbReference type="GO" id="GO:0005634">
    <property type="term" value="C:nucleus"/>
    <property type="evidence" value="ECO:0007669"/>
    <property type="project" value="TreeGrafter"/>
</dbReference>
<feature type="domain" description="BTB" evidence="3">
    <location>
        <begin position="91"/>
        <end position="161"/>
    </location>
</feature>
<dbReference type="PANTHER" id="PTHR23231:SF3">
    <property type="entry name" value="BTB DOMAIN CONTAINING 35, FAMILY MEMBER 10-RELATED"/>
    <property type="match status" value="1"/>
</dbReference>
<evidence type="ECO:0000259" key="3">
    <source>
        <dbReference type="PROSITE" id="PS50097"/>
    </source>
</evidence>
<evidence type="ECO:0000256" key="1">
    <source>
        <dbReference type="ARBA" id="ARBA00022473"/>
    </source>
</evidence>
<dbReference type="RefSeq" id="XP_020044047.1">
    <property type="nucleotide sequence ID" value="XM_020188458.1"/>
</dbReference>
<accession>A0A8B7WK60</accession>
<evidence type="ECO:0000256" key="2">
    <source>
        <dbReference type="SAM" id="MobiDB-lite"/>
    </source>
</evidence>
<reference evidence="5" key="1">
    <citation type="submission" date="2025-08" db="UniProtKB">
        <authorList>
            <consortium name="RefSeq"/>
        </authorList>
    </citation>
    <scope>IDENTIFICATION</scope>
    <source>
        <tissue evidence="5">Leukocyte</tissue>
    </source>
</reference>
<dbReference type="Proteomes" id="UP001732720">
    <property type="component" value="Chromosome X"/>
</dbReference>